<sequence>MTLFAYGFAVILIAAGIYHFVNPSFYYPIIPGWMPRVAANVAGGVAEILIGLGMLVPATRELSLWSAAILMALFLPIHVVDLLRDRPVIGSKLIAVLRLLLQFLLIGWLVWEARRG</sequence>
<gene>
    <name evidence="2" type="ORF">CLV84_3416</name>
</gene>
<feature type="transmembrane region" description="Helical" evidence="1">
    <location>
        <begin position="37"/>
        <end position="56"/>
    </location>
</feature>
<keyword evidence="3" id="KW-1185">Reference proteome</keyword>
<dbReference type="EMBL" id="PTJC01000006">
    <property type="protein sequence ID" value="PPK86487.1"/>
    <property type="molecule type" value="Genomic_DNA"/>
</dbReference>
<feature type="transmembrane region" description="Helical" evidence="1">
    <location>
        <begin position="62"/>
        <end position="83"/>
    </location>
</feature>
<comment type="caution">
    <text evidence="2">The sequence shown here is derived from an EMBL/GenBank/DDBJ whole genome shotgun (WGS) entry which is preliminary data.</text>
</comment>
<dbReference type="Proteomes" id="UP000237662">
    <property type="component" value="Unassembled WGS sequence"/>
</dbReference>
<accession>A0A2S6I5N8</accession>
<keyword evidence="1" id="KW-0472">Membrane</keyword>
<evidence type="ECO:0000313" key="2">
    <source>
        <dbReference type="EMBL" id="PPK86487.1"/>
    </source>
</evidence>
<evidence type="ECO:0000256" key="1">
    <source>
        <dbReference type="SAM" id="Phobius"/>
    </source>
</evidence>
<feature type="transmembrane region" description="Helical" evidence="1">
    <location>
        <begin position="95"/>
        <end position="111"/>
    </location>
</feature>
<dbReference type="OrthoDB" id="327939at2"/>
<organism evidence="2 3">
    <name type="scientific">Neolewinella xylanilytica</name>
    <dbReference type="NCBI Taxonomy" id="1514080"/>
    <lineage>
        <taxon>Bacteria</taxon>
        <taxon>Pseudomonadati</taxon>
        <taxon>Bacteroidota</taxon>
        <taxon>Saprospiria</taxon>
        <taxon>Saprospirales</taxon>
        <taxon>Lewinellaceae</taxon>
        <taxon>Neolewinella</taxon>
    </lineage>
</organism>
<dbReference type="AlphaFoldDB" id="A0A2S6I5N8"/>
<name>A0A2S6I5N8_9BACT</name>
<keyword evidence="1" id="KW-1133">Transmembrane helix</keyword>
<dbReference type="PANTHER" id="PTHR36974:SF1">
    <property type="entry name" value="DOXX FAMILY MEMBRANE PROTEIN"/>
    <property type="match status" value="1"/>
</dbReference>
<feature type="transmembrane region" description="Helical" evidence="1">
    <location>
        <begin position="6"/>
        <end position="25"/>
    </location>
</feature>
<reference evidence="2 3" key="1">
    <citation type="submission" date="2018-02" db="EMBL/GenBank/DDBJ databases">
        <title>Genomic Encyclopedia of Archaeal and Bacterial Type Strains, Phase II (KMG-II): from individual species to whole genera.</title>
        <authorList>
            <person name="Goeker M."/>
        </authorList>
    </citation>
    <scope>NUCLEOTIDE SEQUENCE [LARGE SCALE GENOMIC DNA]</scope>
    <source>
        <strain evidence="2 3">DSM 29526</strain>
    </source>
</reference>
<evidence type="ECO:0000313" key="3">
    <source>
        <dbReference type="Proteomes" id="UP000237662"/>
    </source>
</evidence>
<protein>
    <submittedName>
        <fullName evidence="2">Putative membrane protein</fullName>
    </submittedName>
</protein>
<dbReference type="PANTHER" id="PTHR36974">
    <property type="entry name" value="MEMBRANE PROTEIN-RELATED"/>
    <property type="match status" value="1"/>
</dbReference>
<proteinExistence type="predicted"/>
<keyword evidence="1" id="KW-0812">Transmembrane</keyword>
<dbReference type="RefSeq" id="WP_104420917.1">
    <property type="nucleotide sequence ID" value="NZ_PTJC01000006.1"/>
</dbReference>